<protein>
    <submittedName>
        <fullName evidence="1">Three component ABC system middle component</fullName>
    </submittedName>
</protein>
<reference evidence="1 2" key="1">
    <citation type="submission" date="2024-01" db="EMBL/GenBank/DDBJ databases">
        <title>Characterization of Pseudomonas viridiflava in Georgia, USA.</title>
        <authorList>
            <person name="Zhao M."/>
            <person name="Dutta B."/>
        </authorList>
    </citation>
    <scope>NUCLEOTIDE SEQUENCE [LARGE SCALE GENOMIC DNA]</scope>
    <source>
        <strain evidence="1 2">21GA0539</strain>
    </source>
</reference>
<evidence type="ECO:0000313" key="2">
    <source>
        <dbReference type="Proteomes" id="UP001343600"/>
    </source>
</evidence>
<dbReference type="RefSeq" id="WP_245099482.1">
    <property type="nucleotide sequence ID" value="NZ_JALDTP010000006.1"/>
</dbReference>
<dbReference type="EMBL" id="JAZEIP010000021">
    <property type="protein sequence ID" value="MEE4041240.1"/>
    <property type="molecule type" value="Genomic_DNA"/>
</dbReference>
<keyword evidence="2" id="KW-1185">Reference proteome</keyword>
<accession>A0ABU7N8H8</accession>
<gene>
    <name evidence="1" type="ORF">V2I87_14160</name>
</gene>
<organism evidence="1 2">
    <name type="scientific">Pseudomonas viridiflava</name>
    <name type="common">Phytomonas viridiflava</name>
    <dbReference type="NCBI Taxonomy" id="33069"/>
    <lineage>
        <taxon>Bacteria</taxon>
        <taxon>Pseudomonadati</taxon>
        <taxon>Pseudomonadota</taxon>
        <taxon>Gammaproteobacteria</taxon>
        <taxon>Pseudomonadales</taxon>
        <taxon>Pseudomonadaceae</taxon>
        <taxon>Pseudomonas</taxon>
    </lineage>
</organism>
<evidence type="ECO:0000313" key="1">
    <source>
        <dbReference type="EMBL" id="MEE4041240.1"/>
    </source>
</evidence>
<comment type="caution">
    <text evidence="1">The sequence shown here is derived from an EMBL/GenBank/DDBJ whole genome shotgun (WGS) entry which is preliminary data.</text>
</comment>
<sequence length="168" mass="19260">MPKIYVDRGIIHNSTLACFLLSLFAQKYELEDSEFPLDLLKMQMVLPFVWNDSCRKAIEKRTARTRFNTVLREAPELKIDLERRVSSHTAVTFQGLNLAASSKLIEVTHSANKAPTIRIIFERWPHGTKSTLPSEMVTTVNRLANWFSDIDTPTLLKLLFGIPHEVSY</sequence>
<dbReference type="Proteomes" id="UP001343600">
    <property type="component" value="Unassembled WGS sequence"/>
</dbReference>
<dbReference type="InterPro" id="IPR045390">
    <property type="entry name" value="ABC-3C_MC3"/>
</dbReference>
<dbReference type="Pfam" id="PF20131">
    <property type="entry name" value="MC3"/>
    <property type="match status" value="1"/>
</dbReference>
<proteinExistence type="predicted"/>
<name>A0ABU7N8H8_PSEVI</name>